<feature type="transmembrane region" description="Helical" evidence="1">
    <location>
        <begin position="214"/>
        <end position="237"/>
    </location>
</feature>
<keyword evidence="1" id="KW-1133">Transmembrane helix</keyword>
<protein>
    <recommendedName>
        <fullName evidence="4">DUF4239 domain-containing protein</fullName>
    </recommendedName>
</protein>
<dbReference type="KEGG" id="aum:AURMO_01347"/>
<evidence type="ECO:0008006" key="4">
    <source>
        <dbReference type="Google" id="ProtNLM"/>
    </source>
</evidence>
<dbReference type="RefSeq" id="WP_110234254.1">
    <property type="nucleotide sequence ID" value="NZ_CP023994.1"/>
</dbReference>
<evidence type="ECO:0000313" key="3">
    <source>
        <dbReference type="Proteomes" id="UP000246894"/>
    </source>
</evidence>
<name>A0A2Z3S555_9MICO</name>
<gene>
    <name evidence="2" type="ORF">AURMO_01347</name>
</gene>
<dbReference type="EMBL" id="CP023994">
    <property type="protein sequence ID" value="AWR21938.1"/>
    <property type="molecule type" value="Genomic_DNA"/>
</dbReference>
<organism evidence="2 3">
    <name type="scientific">Aurantimicrobium photophilum</name>
    <dbReference type="NCBI Taxonomy" id="1987356"/>
    <lineage>
        <taxon>Bacteria</taxon>
        <taxon>Bacillati</taxon>
        <taxon>Actinomycetota</taxon>
        <taxon>Actinomycetes</taxon>
        <taxon>Micrococcales</taxon>
        <taxon>Microbacteriaceae</taxon>
        <taxon>Aurantimicrobium</taxon>
    </lineage>
</organism>
<accession>A0A2Z3S555</accession>
<dbReference type="OrthoDB" id="5101846at2"/>
<keyword evidence="1" id="KW-0812">Transmembrane</keyword>
<proteinExistence type="predicted"/>
<dbReference type="Proteomes" id="UP000246894">
    <property type="component" value="Chromosome"/>
</dbReference>
<evidence type="ECO:0000313" key="2">
    <source>
        <dbReference type="EMBL" id="AWR21938.1"/>
    </source>
</evidence>
<feature type="transmembrane region" description="Helical" evidence="1">
    <location>
        <begin position="12"/>
        <end position="31"/>
    </location>
</feature>
<dbReference type="InterPro" id="IPR025333">
    <property type="entry name" value="DUF4239"/>
</dbReference>
<feature type="transmembrane region" description="Helical" evidence="1">
    <location>
        <begin position="185"/>
        <end position="207"/>
    </location>
</feature>
<keyword evidence="3" id="KW-1185">Reference proteome</keyword>
<sequence>MLTTQVLITQGILLGCVLLGWFAGGLIHKFADKRFTEGDLKGHELGRLSDTLAFVGGAVGILLGLLLSFAVADFDATKGSIQSMGRTSLTIFSATESLAEEQRVEIRRDVACALRSSVNNDWEAIGNGDRGGSPITTEWLLKLNSDVAHADLSTIQQQQNFPILASSVAELTSAREELVMGNSALIPFVVWLVIYFSAFVMTALLAMHLADRKLLARISAAMSWGMLAVILFALTVLDAPLAPVFGTPTLEPLPLQETLQVLEESFPHSTIWADCPPSAKN</sequence>
<evidence type="ECO:0000256" key="1">
    <source>
        <dbReference type="SAM" id="Phobius"/>
    </source>
</evidence>
<dbReference type="AlphaFoldDB" id="A0A2Z3S555"/>
<keyword evidence="1" id="KW-0472">Membrane</keyword>
<feature type="transmembrane region" description="Helical" evidence="1">
    <location>
        <begin position="52"/>
        <end position="72"/>
    </location>
</feature>
<dbReference type="Pfam" id="PF14023">
    <property type="entry name" value="Bestrophin-like"/>
    <property type="match status" value="1"/>
</dbReference>
<reference evidence="2 3" key="1">
    <citation type="submission" date="2017-10" db="EMBL/GenBank/DDBJ databases">
        <title>Genome of an Actinobacterium that displays light-enhanced growth.</title>
        <authorList>
            <person name="Maresca J.A."/>
            <person name="Hempel P."/>
            <person name="Shevchenko O."/>
            <person name="Miller K.J."/>
            <person name="Hahn M.W."/>
        </authorList>
    </citation>
    <scope>NUCLEOTIDE SEQUENCE [LARGE SCALE GENOMIC DNA]</scope>
    <source>
        <strain evidence="2 3">MWH-Mo1</strain>
    </source>
</reference>